<feature type="non-terminal residue" evidence="1">
    <location>
        <position position="1"/>
    </location>
</feature>
<proteinExistence type="predicted"/>
<dbReference type="Proteomes" id="UP000070444">
    <property type="component" value="Unassembled WGS sequence"/>
</dbReference>
<keyword evidence="2" id="KW-1185">Reference proteome</keyword>
<sequence>NSNPLNNILNSNYIHPQSLSKKLGSNINEVIKLLEYIKLPEDTSLGFTIKTYNELQFNEGKLASYILTSSRRDVLPWSKIIGSDSSLYIKDKVIRRSVIAYRCNSLLFNIKCICDIDSNINRKHLSASKDCFNLYDDVPLAIQQQFALDLIEYPYLVNSNYGLLDCILNLK</sequence>
<accession>A0A137NZU8</accession>
<dbReference type="EMBL" id="KQ964587">
    <property type="protein sequence ID" value="KXN68228.1"/>
    <property type="molecule type" value="Genomic_DNA"/>
</dbReference>
<feature type="non-terminal residue" evidence="1">
    <location>
        <position position="171"/>
    </location>
</feature>
<name>A0A137NZU8_CONC2</name>
<protein>
    <submittedName>
        <fullName evidence="1">Uncharacterized protein</fullName>
    </submittedName>
</protein>
<organism evidence="1 2">
    <name type="scientific">Conidiobolus coronatus (strain ATCC 28846 / CBS 209.66 / NRRL 28638)</name>
    <name type="common">Delacroixia coronata</name>
    <dbReference type="NCBI Taxonomy" id="796925"/>
    <lineage>
        <taxon>Eukaryota</taxon>
        <taxon>Fungi</taxon>
        <taxon>Fungi incertae sedis</taxon>
        <taxon>Zoopagomycota</taxon>
        <taxon>Entomophthoromycotina</taxon>
        <taxon>Entomophthoromycetes</taxon>
        <taxon>Entomophthorales</taxon>
        <taxon>Ancylistaceae</taxon>
        <taxon>Conidiobolus</taxon>
    </lineage>
</organism>
<dbReference type="AlphaFoldDB" id="A0A137NZU8"/>
<reference evidence="1 2" key="1">
    <citation type="journal article" date="2015" name="Genome Biol. Evol.">
        <title>Phylogenomic analyses indicate that early fungi evolved digesting cell walls of algal ancestors of land plants.</title>
        <authorList>
            <person name="Chang Y."/>
            <person name="Wang S."/>
            <person name="Sekimoto S."/>
            <person name="Aerts A.L."/>
            <person name="Choi C."/>
            <person name="Clum A."/>
            <person name="LaButti K.M."/>
            <person name="Lindquist E.A."/>
            <person name="Yee Ngan C."/>
            <person name="Ohm R.A."/>
            <person name="Salamov A.A."/>
            <person name="Grigoriev I.V."/>
            <person name="Spatafora J.W."/>
            <person name="Berbee M.L."/>
        </authorList>
    </citation>
    <scope>NUCLEOTIDE SEQUENCE [LARGE SCALE GENOMIC DNA]</scope>
    <source>
        <strain evidence="1 2">NRRL 28638</strain>
    </source>
</reference>
<gene>
    <name evidence="1" type="ORF">CONCODRAFT_9533</name>
</gene>
<evidence type="ECO:0000313" key="2">
    <source>
        <dbReference type="Proteomes" id="UP000070444"/>
    </source>
</evidence>
<evidence type="ECO:0000313" key="1">
    <source>
        <dbReference type="EMBL" id="KXN68228.1"/>
    </source>
</evidence>